<organism evidence="3 4">
    <name type="scientific">Haloactinomyces albus</name>
    <dbReference type="NCBI Taxonomy" id="1352928"/>
    <lineage>
        <taxon>Bacteria</taxon>
        <taxon>Bacillati</taxon>
        <taxon>Actinomycetota</taxon>
        <taxon>Actinomycetes</taxon>
        <taxon>Actinopolysporales</taxon>
        <taxon>Actinopolysporaceae</taxon>
        <taxon>Haloactinomyces</taxon>
    </lineage>
</organism>
<comment type="caution">
    <text evidence="3">The sequence shown here is derived from an EMBL/GenBank/DDBJ whole genome shotgun (WGS) entry which is preliminary data.</text>
</comment>
<evidence type="ECO:0000313" key="3">
    <source>
        <dbReference type="EMBL" id="MDR7303527.1"/>
    </source>
</evidence>
<sequence>MLGVYDGLGSRLAEESGADALWASSLGISAADAVPDANIRTMTDFLAALRSIRSGSDLPVVADCDSGFGDVNNVAHMVTEYERAGASAVCIEDKMFPKRNSFSDNQKLCDPEEFAAKVRVAKQTQRDPGFMVRARLESLIAGAGMRDALARGKLYESAGADVILIHSKSAGPDEVLEFMKRFRDTGSTTPLAIVPTTYPQLTFDDSVAAGASVVVYANHDLRARIAASISVRISRARRRKRRGRGSDRERGQGSRDYRDPGSSATRRAGGSAERDICGGNRYVRSMMAPARRLRAEPLRKRLVRREHLHCDKSR</sequence>
<comment type="similarity">
    <text evidence="1">Belongs to the isocitrate lyase/PEP mutase superfamily. PEP mutase family.</text>
</comment>
<keyword evidence="3" id="KW-0413">Isomerase</keyword>
<reference evidence="3" key="1">
    <citation type="submission" date="2023-07" db="EMBL/GenBank/DDBJ databases">
        <title>Sequencing the genomes of 1000 actinobacteria strains.</title>
        <authorList>
            <person name="Klenk H.-P."/>
        </authorList>
    </citation>
    <scope>NUCLEOTIDE SEQUENCE</scope>
    <source>
        <strain evidence="3">DSM 45977</strain>
    </source>
</reference>
<gene>
    <name evidence="3" type="ORF">JOF55_003708</name>
</gene>
<dbReference type="InterPro" id="IPR040442">
    <property type="entry name" value="Pyrv_kinase-like_dom_sf"/>
</dbReference>
<evidence type="ECO:0000256" key="2">
    <source>
        <dbReference type="SAM" id="MobiDB-lite"/>
    </source>
</evidence>
<proteinExistence type="inferred from homology"/>
<feature type="region of interest" description="Disordered" evidence="2">
    <location>
        <begin position="236"/>
        <end position="277"/>
    </location>
</feature>
<dbReference type="InterPro" id="IPR039556">
    <property type="entry name" value="ICL/PEPM"/>
</dbReference>
<dbReference type="CDD" id="cd00377">
    <property type="entry name" value="ICL_PEPM"/>
    <property type="match status" value="1"/>
</dbReference>
<dbReference type="Pfam" id="PF13714">
    <property type="entry name" value="PEP_mutase"/>
    <property type="match status" value="1"/>
</dbReference>
<dbReference type="PANTHER" id="PTHR42905:SF7">
    <property type="entry name" value="PHOSPHOENOLPYRUVATE PHOSPHOMUTASE"/>
    <property type="match status" value="1"/>
</dbReference>
<keyword evidence="4" id="KW-1185">Reference proteome</keyword>
<feature type="compositionally biased region" description="Basic and acidic residues" evidence="2">
    <location>
        <begin position="244"/>
        <end position="259"/>
    </location>
</feature>
<dbReference type="AlphaFoldDB" id="A0AAE3ZEP1"/>
<accession>A0AAE3ZEP1</accession>
<dbReference type="Gene3D" id="3.20.20.60">
    <property type="entry name" value="Phosphoenolpyruvate-binding domains"/>
    <property type="match status" value="1"/>
</dbReference>
<evidence type="ECO:0000256" key="1">
    <source>
        <dbReference type="ARBA" id="ARBA00038455"/>
    </source>
</evidence>
<dbReference type="Proteomes" id="UP001180845">
    <property type="component" value="Unassembled WGS sequence"/>
</dbReference>
<evidence type="ECO:0000313" key="4">
    <source>
        <dbReference type="Proteomes" id="UP001180845"/>
    </source>
</evidence>
<dbReference type="EC" id="5.4.2.9" evidence="3"/>
<name>A0AAE3ZEP1_9ACTN</name>
<dbReference type="GO" id="GO:0050188">
    <property type="term" value="F:phosphoenolpyruvate mutase activity"/>
    <property type="evidence" value="ECO:0007669"/>
    <property type="project" value="UniProtKB-EC"/>
</dbReference>
<dbReference type="PANTHER" id="PTHR42905">
    <property type="entry name" value="PHOSPHOENOLPYRUVATE CARBOXYLASE"/>
    <property type="match status" value="1"/>
</dbReference>
<dbReference type="RefSeq" id="WP_374727313.1">
    <property type="nucleotide sequence ID" value="NZ_JAVDXW010000001.1"/>
</dbReference>
<dbReference type="SUPFAM" id="SSF51621">
    <property type="entry name" value="Phosphoenolpyruvate/pyruvate domain"/>
    <property type="match status" value="1"/>
</dbReference>
<protein>
    <submittedName>
        <fullName evidence="3">Phosphoenolpyruvate phosphomutase</fullName>
        <ecNumber evidence="3">5.4.2.9</ecNumber>
    </submittedName>
</protein>
<dbReference type="EMBL" id="JAVDXW010000001">
    <property type="protein sequence ID" value="MDR7303527.1"/>
    <property type="molecule type" value="Genomic_DNA"/>
</dbReference>
<dbReference type="InterPro" id="IPR015813">
    <property type="entry name" value="Pyrv/PenolPyrv_kinase-like_dom"/>
</dbReference>